<evidence type="ECO:0000313" key="3">
    <source>
        <dbReference type="Proteomes" id="UP000279236"/>
    </source>
</evidence>
<evidence type="ECO:0000313" key="2">
    <source>
        <dbReference type="EMBL" id="RSH82648.1"/>
    </source>
</evidence>
<name>A0A427XUV6_9TREE</name>
<proteinExistence type="predicted"/>
<dbReference type="RefSeq" id="XP_028476880.1">
    <property type="nucleotide sequence ID" value="XM_028622987.1"/>
</dbReference>
<accession>A0A427XUV6</accession>
<comment type="caution">
    <text evidence="2">The sequence shown here is derived from an EMBL/GenBank/DDBJ whole genome shotgun (WGS) entry which is preliminary data.</text>
</comment>
<feature type="region of interest" description="Disordered" evidence="1">
    <location>
        <begin position="112"/>
        <end position="278"/>
    </location>
</feature>
<keyword evidence="3" id="KW-1185">Reference proteome</keyword>
<dbReference type="STRING" id="105984.A0A427XUV6"/>
<feature type="compositionally biased region" description="Low complexity" evidence="1">
    <location>
        <begin position="112"/>
        <end position="140"/>
    </location>
</feature>
<dbReference type="AlphaFoldDB" id="A0A427XUV6"/>
<evidence type="ECO:0008006" key="4">
    <source>
        <dbReference type="Google" id="ProtNLM"/>
    </source>
</evidence>
<organism evidence="2 3">
    <name type="scientific">Apiotrichum porosum</name>
    <dbReference type="NCBI Taxonomy" id="105984"/>
    <lineage>
        <taxon>Eukaryota</taxon>
        <taxon>Fungi</taxon>
        <taxon>Dikarya</taxon>
        <taxon>Basidiomycota</taxon>
        <taxon>Agaricomycotina</taxon>
        <taxon>Tremellomycetes</taxon>
        <taxon>Trichosporonales</taxon>
        <taxon>Trichosporonaceae</taxon>
        <taxon>Apiotrichum</taxon>
    </lineage>
</organism>
<evidence type="ECO:0000256" key="1">
    <source>
        <dbReference type="SAM" id="MobiDB-lite"/>
    </source>
</evidence>
<dbReference type="GeneID" id="39592184"/>
<protein>
    <recommendedName>
        <fullName evidence="4">RRM domain-containing protein</fullName>
    </recommendedName>
</protein>
<reference evidence="2 3" key="1">
    <citation type="submission" date="2018-11" db="EMBL/GenBank/DDBJ databases">
        <title>Genome sequence of Apiotrichum porosum DSM 27194.</title>
        <authorList>
            <person name="Aliyu H."/>
            <person name="Gorte O."/>
            <person name="Ochsenreither K."/>
        </authorList>
    </citation>
    <scope>NUCLEOTIDE SEQUENCE [LARGE SCALE GENOMIC DNA]</scope>
    <source>
        <strain evidence="2 3">DSM 27194</strain>
    </source>
</reference>
<dbReference type="EMBL" id="RSCE01000005">
    <property type="protein sequence ID" value="RSH82648.1"/>
    <property type="molecule type" value="Genomic_DNA"/>
</dbReference>
<dbReference type="OrthoDB" id="2564627at2759"/>
<gene>
    <name evidence="2" type="ORF">EHS24_007641</name>
</gene>
<feature type="compositionally biased region" description="Low complexity" evidence="1">
    <location>
        <begin position="262"/>
        <end position="272"/>
    </location>
</feature>
<dbReference type="Proteomes" id="UP000279236">
    <property type="component" value="Unassembled WGS sequence"/>
</dbReference>
<feature type="compositionally biased region" description="Basic and acidic residues" evidence="1">
    <location>
        <begin position="241"/>
        <end position="253"/>
    </location>
</feature>
<sequence length="294" mass="30303">MPSVLLFSGLPLDVREPDLAELLTADPTRLPAASVAVTALHNSAGKFLGTFLVEVGSDADAERVRLQYSGQVIDGSHSLAVHHVLPKTHAHPSVAPPKSVAQRIIPKLGAPAKPAQLAMQQAQQQQQQGGRQQGRKAAAGGSSGAEAKPPGIQLLSRLGKAGKAGEKERQKLLKKPSTPGDALLSRLAKTKATQKASPTKTAGGGGGRAKPPTPSAASKAKAKTKKTGAGRGAGAAKVARAKADAGGKMDVDRPAVGNVKSQAQPQAPAQPQVKTQAQLDEEMRAYERARRFGA</sequence>